<feature type="transmembrane region" description="Helical" evidence="1">
    <location>
        <begin position="456"/>
        <end position="480"/>
    </location>
</feature>
<dbReference type="PANTHER" id="PTHR32063:SF33">
    <property type="entry name" value="RND SUPERFAMILY EFFLUX PUMP PERMEASE COMPONENT"/>
    <property type="match status" value="1"/>
</dbReference>
<feature type="transmembrane region" description="Helical" evidence="1">
    <location>
        <begin position="527"/>
        <end position="545"/>
    </location>
</feature>
<dbReference type="Gene3D" id="1.20.1640.10">
    <property type="entry name" value="Multidrug efflux transporter AcrB transmembrane domain"/>
    <property type="match status" value="2"/>
</dbReference>
<feature type="transmembrane region" description="Helical" evidence="1">
    <location>
        <begin position="386"/>
        <end position="408"/>
    </location>
</feature>
<evidence type="ECO:0000256" key="1">
    <source>
        <dbReference type="SAM" id="Phobius"/>
    </source>
</evidence>
<feature type="transmembrane region" description="Helical" evidence="1">
    <location>
        <begin position="429"/>
        <end position="450"/>
    </location>
</feature>
<evidence type="ECO:0000313" key="2">
    <source>
        <dbReference type="EMBL" id="KEI72453.1"/>
    </source>
</evidence>
<sequence>MKTILYFFVRQRFFASLMLFMICLTGVASLFNISLQELPASKQGETAIITEYPGVSAEEIELEITNRIEKELKSVQGLGWYLSTSIDGYSEIEIRIRDGENIDQVNQDIRDAVDRVTGLPADLENSPLVEAENTATFEFMTLGLSGDMPFAELRESARQIEKKLRTIPGIGKITSTGFPKREFIVSLVPDRLQSYGLTPEAVVRAISARNISSSGGVVESWQSEQNLLTLTQVQSIEELSDVIVSLLPGGGPVRLSDVAEVTDGFERQLQGFMVNGRQGIGFTLFKTESGDTLDTVAAVKSLLAEEKAISNGRLTYDWSLDLAEEIDARFQVVRNNGLIGIVLVLAVLFISMQRRLAPWITASLPVCVFGTVTMLLLFGYSLDSVTLAAILLIIGIIVDDSIVVSESIDQAWHRGLTPEKAAVEGYMQVFRPVITSLLTTVLVFLPMLFMGGDFGATYAVLPLTVIMALLMSFLDVTFLLPAHLARALEKNTLGNSNSGNESSSRHWFDVCKAGYQRLLRKALHGRFILIPAFIGVTASVLYTGYRQIALDFFPTGAARLVEFSLEVDDGTPLEKVKLINKPFVELLMNTPEVARFHINEGAPESTGLIVLTPVSSRSLDADEVSEYLEEAASEFAGLTAVHVKVDAGGPPPPDPIEFRIFGSNDDGRKKLARDLMQWLEQQPGTSDLENSDENLRPQTLIKPDYAWLARLGLTVDDLNNSLNLAYEGREASTSWLGDEEVNIKVWLDSPYRQSSYLPNIDIPSADGRQIPLRQVAAVTSVMTPREITHWSGDRNTYVVGDLDDDVQNGAQLAMDALAHFRALADQYPGVRLEAGGEAEMTQDALGGLLSAVIIALVGIWVIIALLFGSLLQPLLVMLVIPFAIAAAVFALMVHGEPMSFFAGIGILGLCGVVVNNALVMVDRLNRHPDESEKISESAMIDGIVESAATRLRPVLLTTITTVAGLLPLAYGLGGADVYMGPMALTLGYGLLLTVPAILFFLPCCFLLFKSVAGEGVVTSFSHDSV</sequence>
<comment type="caution">
    <text evidence="2">The sequence shown here is derived from an EMBL/GenBank/DDBJ whole genome shotgun (WGS) entry which is preliminary data.</text>
</comment>
<dbReference type="Gene3D" id="3.30.70.1320">
    <property type="entry name" value="Multidrug efflux transporter AcrB pore domain like"/>
    <property type="match status" value="1"/>
</dbReference>
<feature type="transmembrane region" description="Helical" evidence="1">
    <location>
        <begin position="336"/>
        <end position="352"/>
    </location>
</feature>
<feature type="transmembrane region" description="Helical" evidence="1">
    <location>
        <begin position="954"/>
        <end position="973"/>
    </location>
</feature>
<evidence type="ECO:0008006" key="4">
    <source>
        <dbReference type="Google" id="ProtNLM"/>
    </source>
</evidence>
<dbReference type="Pfam" id="PF00873">
    <property type="entry name" value="ACR_tran"/>
    <property type="match status" value="1"/>
</dbReference>
<dbReference type="InterPro" id="IPR001036">
    <property type="entry name" value="Acrflvin-R"/>
</dbReference>
<dbReference type="Gene3D" id="3.30.70.1440">
    <property type="entry name" value="Multidrug efflux transporter AcrB pore domain"/>
    <property type="match status" value="1"/>
</dbReference>
<dbReference type="InterPro" id="IPR027463">
    <property type="entry name" value="AcrB_DN_DC_subdom"/>
</dbReference>
<feature type="transmembrane region" description="Helical" evidence="1">
    <location>
        <begin position="844"/>
        <end position="867"/>
    </location>
</feature>
<dbReference type="GO" id="GO:0005886">
    <property type="term" value="C:plasma membrane"/>
    <property type="evidence" value="ECO:0007669"/>
    <property type="project" value="TreeGrafter"/>
</dbReference>
<evidence type="ECO:0000313" key="3">
    <source>
        <dbReference type="Proteomes" id="UP000027997"/>
    </source>
</evidence>
<keyword evidence="1" id="KW-1133">Transmembrane helix</keyword>
<dbReference type="PRINTS" id="PR00702">
    <property type="entry name" value="ACRIFLAVINRP"/>
</dbReference>
<dbReference type="GO" id="GO:0042910">
    <property type="term" value="F:xenobiotic transmembrane transporter activity"/>
    <property type="evidence" value="ECO:0007669"/>
    <property type="project" value="TreeGrafter"/>
</dbReference>
<proteinExistence type="predicted"/>
<dbReference type="AlphaFoldDB" id="A0A081KE77"/>
<dbReference type="EMBL" id="JOJP01000001">
    <property type="protein sequence ID" value="KEI72453.1"/>
    <property type="molecule type" value="Genomic_DNA"/>
</dbReference>
<dbReference type="Proteomes" id="UP000027997">
    <property type="component" value="Unassembled WGS sequence"/>
</dbReference>
<name>A0A081KE77_9GAMM</name>
<feature type="transmembrane region" description="Helical" evidence="1">
    <location>
        <begin position="985"/>
        <end position="1008"/>
    </location>
</feature>
<keyword evidence="3" id="KW-1185">Reference proteome</keyword>
<feature type="transmembrane region" description="Helical" evidence="1">
    <location>
        <begin position="900"/>
        <end position="921"/>
    </location>
</feature>
<accession>A0A081KE77</accession>
<dbReference type="SUPFAM" id="SSF82693">
    <property type="entry name" value="Multidrug efflux transporter AcrB pore domain, PN1, PN2, PC1 and PC2 subdomains"/>
    <property type="match status" value="2"/>
</dbReference>
<dbReference type="SUPFAM" id="SSF82866">
    <property type="entry name" value="Multidrug efflux transporter AcrB transmembrane domain"/>
    <property type="match status" value="2"/>
</dbReference>
<keyword evidence="1" id="KW-0472">Membrane</keyword>
<feature type="transmembrane region" description="Helical" evidence="1">
    <location>
        <begin position="874"/>
        <end position="894"/>
    </location>
</feature>
<organism evidence="2 3">
    <name type="scientific">Endozoicomonas elysicola</name>
    <dbReference type="NCBI Taxonomy" id="305900"/>
    <lineage>
        <taxon>Bacteria</taxon>
        <taxon>Pseudomonadati</taxon>
        <taxon>Pseudomonadota</taxon>
        <taxon>Gammaproteobacteria</taxon>
        <taxon>Oceanospirillales</taxon>
        <taxon>Endozoicomonadaceae</taxon>
        <taxon>Endozoicomonas</taxon>
    </lineage>
</organism>
<dbReference type="RefSeq" id="WP_020584798.1">
    <property type="nucleotide sequence ID" value="NZ_JOJP01000001.1"/>
</dbReference>
<feature type="transmembrane region" description="Helical" evidence="1">
    <location>
        <begin position="359"/>
        <end position="380"/>
    </location>
</feature>
<reference evidence="2 3" key="1">
    <citation type="submission" date="2014-06" db="EMBL/GenBank/DDBJ databases">
        <title>Whole Genome Sequences of Three Symbiotic Endozoicomonas Bacteria.</title>
        <authorList>
            <person name="Neave M.J."/>
            <person name="Apprill A."/>
            <person name="Voolstra C.R."/>
        </authorList>
    </citation>
    <scope>NUCLEOTIDE SEQUENCE [LARGE SCALE GENOMIC DNA]</scope>
    <source>
        <strain evidence="2 3">DSM 22380</strain>
    </source>
</reference>
<dbReference type="Gene3D" id="3.30.2090.10">
    <property type="entry name" value="Multidrug efflux transporter AcrB TolC docking domain, DN and DC subdomains"/>
    <property type="match status" value="2"/>
</dbReference>
<dbReference type="eggNOG" id="COG0841">
    <property type="taxonomic scope" value="Bacteria"/>
</dbReference>
<gene>
    <name evidence="2" type="ORF">GV64_18500</name>
</gene>
<dbReference type="PANTHER" id="PTHR32063">
    <property type="match status" value="1"/>
</dbReference>
<dbReference type="STRING" id="305900.GV64_18500"/>
<dbReference type="Gene3D" id="3.30.70.1430">
    <property type="entry name" value="Multidrug efflux transporter AcrB pore domain"/>
    <property type="match status" value="2"/>
</dbReference>
<protein>
    <recommendedName>
        <fullName evidence="4">Acriflavin resistance protein</fullName>
    </recommendedName>
</protein>
<dbReference type="SUPFAM" id="SSF82714">
    <property type="entry name" value="Multidrug efflux transporter AcrB TolC docking domain, DN and DC subdomains"/>
    <property type="match status" value="2"/>
</dbReference>
<keyword evidence="1" id="KW-0812">Transmembrane</keyword>